<feature type="region of interest" description="Disordered" evidence="2">
    <location>
        <begin position="634"/>
        <end position="664"/>
    </location>
</feature>
<keyword evidence="3" id="KW-0812">Transmembrane</keyword>
<feature type="domain" description="TNFR-Cys" evidence="5">
    <location>
        <begin position="26"/>
        <end position="61"/>
    </location>
</feature>
<protein>
    <submittedName>
        <fullName evidence="7">Tumor necrosis factor receptor superfamily member 11A isoform X1</fullName>
    </submittedName>
</protein>
<dbReference type="GO" id="GO:0072674">
    <property type="term" value="P:multinuclear osteoclast differentiation"/>
    <property type="evidence" value="ECO:0007669"/>
    <property type="project" value="TreeGrafter"/>
</dbReference>
<dbReference type="CDD" id="cd13411">
    <property type="entry name" value="TNFRSF11A"/>
    <property type="match status" value="1"/>
</dbReference>
<feature type="disulfide bond" evidence="1">
    <location>
        <begin position="40"/>
        <end position="53"/>
    </location>
</feature>
<dbReference type="GO" id="GO:0001503">
    <property type="term" value="P:ossification"/>
    <property type="evidence" value="ECO:0007669"/>
    <property type="project" value="TreeGrafter"/>
</dbReference>
<evidence type="ECO:0000313" key="7">
    <source>
        <dbReference type="RefSeq" id="XP_054840278.1"/>
    </source>
</evidence>
<dbReference type="PROSITE" id="PS50050">
    <property type="entry name" value="TNFR_NGFR_2"/>
    <property type="match status" value="1"/>
</dbReference>
<dbReference type="CTD" id="8792"/>
<feature type="compositionally biased region" description="Polar residues" evidence="2">
    <location>
        <begin position="509"/>
        <end position="526"/>
    </location>
</feature>
<feature type="region of interest" description="Disordered" evidence="2">
    <location>
        <begin position="445"/>
        <end position="470"/>
    </location>
</feature>
<feature type="signal peptide" evidence="4">
    <location>
        <begin position="1"/>
        <end position="20"/>
    </location>
</feature>
<dbReference type="GO" id="GO:0070555">
    <property type="term" value="P:response to interleukin-1"/>
    <property type="evidence" value="ECO:0007669"/>
    <property type="project" value="TreeGrafter"/>
</dbReference>
<evidence type="ECO:0000256" key="2">
    <source>
        <dbReference type="SAM" id="MobiDB-lite"/>
    </source>
</evidence>
<dbReference type="InterPro" id="IPR001368">
    <property type="entry name" value="TNFR/NGFR_Cys_rich_reg"/>
</dbReference>
<gene>
    <name evidence="7" type="primary">TNFRSF11A</name>
</gene>
<dbReference type="SMART" id="SM00208">
    <property type="entry name" value="TNFR"/>
    <property type="match status" value="4"/>
</dbReference>
<dbReference type="GO" id="GO:0045780">
    <property type="term" value="P:positive regulation of bone resorption"/>
    <property type="evidence" value="ECO:0007669"/>
    <property type="project" value="TreeGrafter"/>
</dbReference>
<proteinExistence type="predicted"/>
<dbReference type="PANTHER" id="PTHR47134:SF1">
    <property type="entry name" value="TUMOR NECROSIS FACTOR RECEPTOR SUPERFAMILY MEMBER 11A"/>
    <property type="match status" value="1"/>
</dbReference>
<keyword evidence="6" id="KW-1185">Reference proteome</keyword>
<dbReference type="Pfam" id="PF18278">
    <property type="entry name" value="RANK_CRD_2"/>
    <property type="match status" value="1"/>
</dbReference>
<dbReference type="GO" id="GO:0009897">
    <property type="term" value="C:external side of plasma membrane"/>
    <property type="evidence" value="ECO:0007669"/>
    <property type="project" value="TreeGrafter"/>
</dbReference>
<dbReference type="RefSeq" id="XP_054840278.1">
    <property type="nucleotide sequence ID" value="XM_054984303.1"/>
</dbReference>
<evidence type="ECO:0000256" key="3">
    <source>
        <dbReference type="SAM" id="Phobius"/>
    </source>
</evidence>
<evidence type="ECO:0000256" key="1">
    <source>
        <dbReference type="PROSITE-ProRule" id="PRU00206"/>
    </source>
</evidence>
<dbReference type="GeneID" id="129333013"/>
<keyword evidence="1" id="KW-1015">Disulfide bond</keyword>
<dbReference type="InterPro" id="IPR034040">
    <property type="entry name" value="TNFRSF11A_N"/>
</dbReference>
<feature type="region of interest" description="Disordered" evidence="2">
    <location>
        <begin position="482"/>
        <end position="526"/>
    </location>
</feature>
<feature type="compositionally biased region" description="Basic and acidic residues" evidence="2">
    <location>
        <begin position="651"/>
        <end position="664"/>
    </location>
</feature>
<feature type="compositionally biased region" description="Basic and acidic residues" evidence="2">
    <location>
        <begin position="493"/>
        <end position="505"/>
    </location>
</feature>
<sequence>MILSGGRWLLFFFLTDTQLSLQITPPCSNEQYYEYLGRCCMKCEPGTYMSAKCSGSSETICQPCSSNEYMDIWNEEEKCLLHKICDRGKALIEVHPGNSTFHRQCACIAGYHWNEDCDCCRRNTKCPPGFGVKYPIQENKDAKCQPCPTGSFSNVSSSTDECRSWTNCTALGTEEKIPGSDRSDAVCEKLLKIMASQDETNQLFYMLVAPLLVALVGIAVLAVYYRNKGKVLTADLQYWANEICMQIKGTKEPPIETFVNTNVASSSGLLLFEGTYQLNLEQHSFSGNLCFPMDPIVCDQADTDTIHYESGEDFPMLSLGDEREDNHFQQIPTEDEYLDRIPQSRCYLPLLSQPDSTAASPFSEPLEVGENDSLSQCFVGTESLAELSNCCCSSLSCRTDSPQFCTDKCPQSSCHHCNCNNIGDTESGGTSGSLLIPEVTNSCPACGVSPRESPRKPSSTADSLKENGPSPQCTCALDSASVDQNAPASSPRARSEPPDGTDAKHQNAKRNNAGSNCSTSDLPAASGNVTGNSNSTFISSGQVMNFKGDIIVVYVSQNSQEGSTSPGATEGNLGSPVQEENLNRCETFAGNIHQYKEKCAEMDSCHSTESEGETSSVGGYKKTSGLVVQEENQDCPNTKHFGNEASPPVQEEGKPKLFLEKVLP</sequence>
<dbReference type="GO" id="GO:0019955">
    <property type="term" value="F:cytokine binding"/>
    <property type="evidence" value="ECO:0007669"/>
    <property type="project" value="TreeGrafter"/>
</dbReference>
<keyword evidence="3" id="KW-0472">Membrane</keyword>
<evidence type="ECO:0000313" key="6">
    <source>
        <dbReference type="Proteomes" id="UP001190640"/>
    </source>
</evidence>
<name>A0AA97JL56_EUBMA</name>
<dbReference type="SUPFAM" id="SSF57586">
    <property type="entry name" value="TNF receptor-like"/>
    <property type="match status" value="2"/>
</dbReference>
<dbReference type="PRINTS" id="PR01974">
    <property type="entry name" value="TNFACTORR11A"/>
</dbReference>
<reference evidence="7" key="1">
    <citation type="submission" date="2025-08" db="UniProtKB">
        <authorList>
            <consortium name="RefSeq"/>
        </authorList>
    </citation>
    <scope>IDENTIFICATION</scope>
    <source>
        <tissue evidence="7">Blood</tissue>
    </source>
</reference>
<keyword evidence="3" id="KW-1133">Transmembrane helix</keyword>
<feature type="repeat" description="TNFR-Cys" evidence="1">
    <location>
        <begin position="26"/>
        <end position="61"/>
    </location>
</feature>
<dbReference type="PANTHER" id="PTHR47134">
    <property type="entry name" value="TUMOR NECROSIS FACTOR RECEPTOR SUPERFAMILY MEMBER 11A"/>
    <property type="match status" value="1"/>
</dbReference>
<dbReference type="Pfam" id="PF00020">
    <property type="entry name" value="TNFR_c6"/>
    <property type="match status" value="1"/>
</dbReference>
<comment type="caution">
    <text evidence="1">Lacks conserved residue(s) required for the propagation of feature annotation.</text>
</comment>
<keyword evidence="4" id="KW-0732">Signal</keyword>
<feature type="chain" id="PRO_5041725489" evidence="4">
    <location>
        <begin position="21"/>
        <end position="664"/>
    </location>
</feature>
<evidence type="ECO:0000256" key="4">
    <source>
        <dbReference type="SAM" id="SignalP"/>
    </source>
</evidence>
<evidence type="ECO:0000259" key="5">
    <source>
        <dbReference type="PROSITE" id="PS50050"/>
    </source>
</evidence>
<dbReference type="AlphaFoldDB" id="A0AA97JL56"/>
<dbReference type="InterPro" id="IPR053075">
    <property type="entry name" value="TNFRSF11A"/>
</dbReference>
<accession>A0AA97JL56</accession>
<dbReference type="Gene3D" id="2.10.50.10">
    <property type="entry name" value="Tumor Necrosis Factor Receptor, subunit A, domain 2"/>
    <property type="match status" value="2"/>
</dbReference>
<dbReference type="KEGG" id="emc:129333013"/>
<dbReference type="Proteomes" id="UP001190640">
    <property type="component" value="Chromosome 7"/>
</dbReference>
<dbReference type="GO" id="GO:0005031">
    <property type="term" value="F:tumor necrosis factor receptor activity"/>
    <property type="evidence" value="ECO:0007669"/>
    <property type="project" value="TreeGrafter"/>
</dbReference>
<feature type="transmembrane region" description="Helical" evidence="3">
    <location>
        <begin position="203"/>
        <end position="225"/>
    </location>
</feature>
<dbReference type="InterPro" id="IPR022361">
    <property type="entry name" value="TNFR_11A"/>
</dbReference>
<dbReference type="PROSITE" id="PS00652">
    <property type="entry name" value="TNFR_NGFR_1"/>
    <property type="match status" value="1"/>
</dbReference>
<organism evidence="6 7">
    <name type="scientific">Eublepharis macularius</name>
    <name type="common">Leopard gecko</name>
    <name type="synonym">Cyrtodactylus macularius</name>
    <dbReference type="NCBI Taxonomy" id="481883"/>
    <lineage>
        <taxon>Eukaryota</taxon>
        <taxon>Metazoa</taxon>
        <taxon>Chordata</taxon>
        <taxon>Craniata</taxon>
        <taxon>Vertebrata</taxon>
        <taxon>Euteleostomi</taxon>
        <taxon>Lepidosauria</taxon>
        <taxon>Squamata</taxon>
        <taxon>Bifurcata</taxon>
        <taxon>Gekkota</taxon>
        <taxon>Eublepharidae</taxon>
        <taxon>Eublepharinae</taxon>
        <taxon>Eublepharis</taxon>
    </lineage>
</organism>
<dbReference type="InterPro" id="IPR041648">
    <property type="entry name" value="RANK_CRD_2"/>
</dbReference>
<keyword evidence="7" id="KW-0675">Receptor</keyword>
<feature type="disulfide bond" evidence="1">
    <location>
        <begin position="43"/>
        <end position="61"/>
    </location>
</feature>